<protein>
    <recommendedName>
        <fullName evidence="3">Metallo-beta-lactamase domain-containing protein</fullName>
    </recommendedName>
</protein>
<dbReference type="GO" id="GO:0004527">
    <property type="term" value="F:exonuclease activity"/>
    <property type="evidence" value="ECO:0007669"/>
    <property type="project" value="UniProtKB-KW"/>
</dbReference>
<organism evidence="4 5">
    <name type="scientific">Streptomyces tateyamensis</name>
    <dbReference type="NCBI Taxonomy" id="565073"/>
    <lineage>
        <taxon>Bacteria</taxon>
        <taxon>Bacillati</taxon>
        <taxon>Actinomycetota</taxon>
        <taxon>Actinomycetes</taxon>
        <taxon>Kitasatosporales</taxon>
        <taxon>Streptomycetaceae</taxon>
        <taxon>Streptomyces</taxon>
    </lineage>
</organism>
<reference evidence="4 5" key="1">
    <citation type="submission" date="2018-03" db="EMBL/GenBank/DDBJ databases">
        <title>Bioinformatic expansion and discovery of thiopeptide antibiotics.</title>
        <authorList>
            <person name="Schwalen C.J."/>
            <person name="Hudson G.A."/>
            <person name="Mitchell D.A."/>
        </authorList>
    </citation>
    <scope>NUCLEOTIDE SEQUENCE [LARGE SCALE GENOMIC DNA]</scope>
    <source>
        <strain evidence="4 5">ATCC 21389</strain>
    </source>
</reference>
<name>A0A2V4NKF2_9ACTN</name>
<dbReference type="PANTHER" id="PTHR43694:SF1">
    <property type="entry name" value="RIBONUCLEASE J"/>
    <property type="match status" value="1"/>
</dbReference>
<dbReference type="InterPro" id="IPR042173">
    <property type="entry name" value="RNase_J_2"/>
</dbReference>
<dbReference type="SMART" id="SM00849">
    <property type="entry name" value="Lactamase_B"/>
    <property type="match status" value="1"/>
</dbReference>
<dbReference type="InterPro" id="IPR001279">
    <property type="entry name" value="Metallo-B-lactamas"/>
</dbReference>
<keyword evidence="1" id="KW-0540">Nuclease</keyword>
<keyword evidence="1" id="KW-0269">Exonuclease</keyword>
<evidence type="ECO:0000256" key="2">
    <source>
        <dbReference type="ARBA" id="ARBA00022884"/>
    </source>
</evidence>
<dbReference type="CDD" id="cd07732">
    <property type="entry name" value="metallo-hydrolase-like_MBL-fold"/>
    <property type="match status" value="1"/>
</dbReference>
<dbReference type="SUPFAM" id="SSF56281">
    <property type="entry name" value="Metallo-hydrolase/oxidoreductase"/>
    <property type="match status" value="1"/>
</dbReference>
<evidence type="ECO:0000313" key="4">
    <source>
        <dbReference type="EMBL" id="PYC74477.1"/>
    </source>
</evidence>
<sequence>MTTVEFWGGVGVIGSSKIIVTDGGHRVMLDFGMDVPAGADLFRAPVSLRPERHLAQRLRMGAAPQVGGVYDPALLDAGDPLAAEVMPTALFLTHGHIDHCGLAGFVRPEVPVHASPETIALLTALTAAGDGLPGGDPVWHPVAPESPVTVGPMTVERIPVDHDTPGASGYLVTTSEGVLAFTGDIRFHGRAPERSWHFADRAAGCDLLVTEGTALGLGLPAGPPRNEDDVAADFAAALTEAGPDLLLLGLYPRDLERVAEFLEIAAAAGRRIVWGDRVAAFLRATGIEGVLSWSELGLAGLRAEPGAFVYQPDMGTLSDIAELADLPVGPGTLWLHANGEPLGPFESRWQLFTEWLDALGVPLRRIGSFGHATADDLHALVHRAAPKIVVPIHTQAPDLLHPTGTTVRLIPQFAQKYRMDGRQA</sequence>
<dbReference type="Gene3D" id="3.60.15.10">
    <property type="entry name" value="Ribonuclease Z/Hydroxyacylglutathione hydrolase-like"/>
    <property type="match status" value="1"/>
</dbReference>
<dbReference type="AlphaFoldDB" id="A0A2V4NKF2"/>
<evidence type="ECO:0000313" key="5">
    <source>
        <dbReference type="Proteomes" id="UP000248039"/>
    </source>
</evidence>
<keyword evidence="1" id="KW-0378">Hydrolase</keyword>
<evidence type="ECO:0000256" key="1">
    <source>
        <dbReference type="ARBA" id="ARBA00022839"/>
    </source>
</evidence>
<gene>
    <name evidence="4" type="ORF">C7C46_23985</name>
</gene>
<accession>A0A2V4NKF2</accession>
<proteinExistence type="predicted"/>
<dbReference type="Gene3D" id="3.40.50.10710">
    <property type="entry name" value="Metallo-hydrolase/oxidoreductase"/>
    <property type="match status" value="1"/>
</dbReference>
<dbReference type="RefSeq" id="WP_110671984.1">
    <property type="nucleotide sequence ID" value="NZ_PYBW01000095.1"/>
</dbReference>
<dbReference type="EMBL" id="PYBW01000095">
    <property type="protein sequence ID" value="PYC74477.1"/>
    <property type="molecule type" value="Genomic_DNA"/>
</dbReference>
<feature type="domain" description="Metallo-beta-lactamase" evidence="3">
    <location>
        <begin position="14"/>
        <end position="238"/>
    </location>
</feature>
<dbReference type="GO" id="GO:0003723">
    <property type="term" value="F:RNA binding"/>
    <property type="evidence" value="ECO:0007669"/>
    <property type="project" value="UniProtKB-KW"/>
</dbReference>
<dbReference type="Pfam" id="PF12706">
    <property type="entry name" value="Lactamase_B_2"/>
    <property type="match status" value="1"/>
</dbReference>
<dbReference type="OrthoDB" id="3196337at2"/>
<comment type="caution">
    <text evidence="4">The sequence shown here is derived from an EMBL/GenBank/DDBJ whole genome shotgun (WGS) entry which is preliminary data.</text>
</comment>
<dbReference type="Proteomes" id="UP000248039">
    <property type="component" value="Unassembled WGS sequence"/>
</dbReference>
<evidence type="ECO:0000259" key="3">
    <source>
        <dbReference type="SMART" id="SM00849"/>
    </source>
</evidence>
<dbReference type="InterPro" id="IPR036866">
    <property type="entry name" value="RibonucZ/Hydroxyglut_hydro"/>
</dbReference>
<keyword evidence="5" id="KW-1185">Reference proteome</keyword>
<keyword evidence="2" id="KW-0694">RNA-binding</keyword>
<dbReference type="PANTHER" id="PTHR43694">
    <property type="entry name" value="RIBONUCLEASE J"/>
    <property type="match status" value="1"/>
</dbReference>